<dbReference type="SUPFAM" id="SSF46600">
    <property type="entry name" value="C-terminal UvrC-binding domain of UvrB"/>
    <property type="match status" value="1"/>
</dbReference>
<dbReference type="NCBIfam" id="NF003673">
    <property type="entry name" value="PRK05298.1"/>
    <property type="match status" value="1"/>
</dbReference>
<keyword evidence="5 13" id="KW-0227">DNA damage</keyword>
<feature type="short sequence motif" description="Beta-hairpin" evidence="13">
    <location>
        <begin position="98"/>
        <end position="121"/>
    </location>
</feature>
<dbReference type="PANTHER" id="PTHR24029">
    <property type="entry name" value="UVRABC SYSTEM PROTEIN B"/>
    <property type="match status" value="1"/>
</dbReference>
<dbReference type="PATRIC" id="fig|1263867.3.peg.3964"/>
<keyword evidence="6 13" id="KW-0228">DNA excision</keyword>
<evidence type="ECO:0000256" key="5">
    <source>
        <dbReference type="ARBA" id="ARBA00022763"/>
    </source>
</evidence>
<evidence type="ECO:0000256" key="10">
    <source>
        <dbReference type="ARBA" id="ARBA00023236"/>
    </source>
</evidence>
<dbReference type="InterPro" id="IPR027417">
    <property type="entry name" value="P-loop_NTPase"/>
</dbReference>
<reference evidence="19" key="1">
    <citation type="submission" date="2012-11" db="EMBL/GenBank/DDBJ databases">
        <title>Permanent draft genomes of Rhodopirellula europaea strain SH398 and 6C.</title>
        <authorList>
            <person name="Richter M."/>
            <person name="Richter-Heitmann T."/>
            <person name="Frank C."/>
            <person name="Harder J."/>
            <person name="Glockner F.O."/>
        </authorList>
    </citation>
    <scope>NUCLEOTIDE SEQUENCE</scope>
    <source>
        <strain evidence="19">6C</strain>
    </source>
</reference>
<sequence>MSITKLAPAAFDLHQPFPPSGDQPAAIAKLIEGIQSGKTAQTLLGATGTGKTYTMANVIASVQRPALILSHNKTLAAQLYGEFKEFFPNNAVHYFVSYYDYYQPEAYIPQRDVYIEKDSSINEEIDRLRLATTSSLVSRRDVVIVASVSSIYGLGSPDDYRQLVVDLHQGEQTRRDHLLLKFVDLQYQRNDIQFERGKFRVRGDSIELWPSYEEFAYRIEMWGDEIEKISLIKPTSGETIKTVEHLYIYPCKHFVMPEDRIQRAIRILREELTQQLEIFQSQGKLLEAQRLSARTKFDLEMLAEVGHCPGIENYSRPLSGKEPGATPDTLYDFFPKDFITFVDESHVTVPQVRAMYAGDRSRKITLVEHGFRLPCALDNRPLKFDEWEERTGQICFVSATPSDYELERTGGEVVEQIIRPTGLLDPEVEIVSARGQVTHLLEQVRIRAERDERVLVTALTKRLAEDLATYFQEQGVKCRWLHSELNAFERVDLLQELRAGQFDCLVGVNLLREGLDLPEVSLVAILDADKEGFLRSETSLIQTIGRAARNANSRVILYADKVTDSMQMAMDETERRRVIQMEYNAKHGIVPKTVRKSIRKGIDTEAASHKESTRKAQDSGEAIYITIEYVDKLEQEMLAAAEDLEFERAARLRDRVLQLKEHIGKPLSEVEIVDENQRANQAAEDAGAAVRRKREPAKAPKSRGQNAAECSLGRGIRLDFDVHYFQLKPKFWRRIRSVTERVTAFPITTGVQL</sequence>
<dbReference type="PANTHER" id="PTHR24029:SF0">
    <property type="entry name" value="UVRABC SYSTEM PROTEIN B"/>
    <property type="match status" value="1"/>
</dbReference>
<dbReference type="CDD" id="cd17916">
    <property type="entry name" value="DEXHc_UvrB"/>
    <property type="match status" value="1"/>
</dbReference>
<evidence type="ECO:0000256" key="13">
    <source>
        <dbReference type="HAMAP-Rule" id="MF_00204"/>
    </source>
</evidence>
<comment type="domain">
    <text evidence="13">The beta-hairpin motif is involved in DNA binding.</text>
</comment>
<proteinExistence type="inferred from homology"/>
<dbReference type="Pfam" id="PF04851">
    <property type="entry name" value="ResIII"/>
    <property type="match status" value="1"/>
</dbReference>
<organism evidence="19 20">
    <name type="scientific">Rhodopirellula europaea 6C</name>
    <dbReference type="NCBI Taxonomy" id="1263867"/>
    <lineage>
        <taxon>Bacteria</taxon>
        <taxon>Pseudomonadati</taxon>
        <taxon>Planctomycetota</taxon>
        <taxon>Planctomycetia</taxon>
        <taxon>Pirellulales</taxon>
        <taxon>Pirellulaceae</taxon>
        <taxon>Rhodopirellula</taxon>
    </lineage>
</organism>
<dbReference type="GO" id="GO:0005524">
    <property type="term" value="F:ATP binding"/>
    <property type="evidence" value="ECO:0007669"/>
    <property type="project" value="UniProtKB-UniRule"/>
</dbReference>
<feature type="region of interest" description="Disordered" evidence="15">
    <location>
        <begin position="683"/>
        <end position="706"/>
    </location>
</feature>
<keyword evidence="4 13" id="KW-0547">Nucleotide-binding</keyword>
<keyword evidence="3 13" id="KW-0963">Cytoplasm</keyword>
<dbReference type="PROSITE" id="PS51194">
    <property type="entry name" value="HELICASE_CTER"/>
    <property type="match status" value="1"/>
</dbReference>
<keyword evidence="7 13" id="KW-0067">ATP-binding</keyword>
<dbReference type="EMBL" id="ANMO01000168">
    <property type="protein sequence ID" value="EMB15617.1"/>
    <property type="molecule type" value="Genomic_DNA"/>
</dbReference>
<feature type="domain" description="Helicase ATP-binding" evidence="17">
    <location>
        <begin position="32"/>
        <end position="180"/>
    </location>
</feature>
<keyword evidence="9 13" id="KW-0234">DNA repair</keyword>
<evidence type="ECO:0000313" key="19">
    <source>
        <dbReference type="EMBL" id="EMB15617.1"/>
    </source>
</evidence>
<evidence type="ECO:0000256" key="3">
    <source>
        <dbReference type="ARBA" id="ARBA00022490"/>
    </source>
</evidence>
<dbReference type="Pfam" id="PF17757">
    <property type="entry name" value="UvrB_inter"/>
    <property type="match status" value="1"/>
</dbReference>
<dbReference type="SMART" id="SM00487">
    <property type="entry name" value="DEXDc"/>
    <property type="match status" value="1"/>
</dbReference>
<name>M2ASD6_9BACT</name>
<dbReference type="SUPFAM" id="SSF52540">
    <property type="entry name" value="P-loop containing nucleoside triphosphate hydrolases"/>
    <property type="match status" value="2"/>
</dbReference>
<evidence type="ECO:0000256" key="4">
    <source>
        <dbReference type="ARBA" id="ARBA00022741"/>
    </source>
</evidence>
<dbReference type="Pfam" id="PF00271">
    <property type="entry name" value="Helicase_C"/>
    <property type="match status" value="1"/>
</dbReference>
<dbReference type="PROSITE" id="PS51192">
    <property type="entry name" value="HELICASE_ATP_BIND_1"/>
    <property type="match status" value="1"/>
</dbReference>
<keyword evidence="20" id="KW-1185">Reference proteome</keyword>
<dbReference type="Gene3D" id="4.10.860.10">
    <property type="entry name" value="UVR domain"/>
    <property type="match status" value="1"/>
</dbReference>
<feature type="domain" description="Helicase C-terminal" evidence="18">
    <location>
        <begin position="436"/>
        <end position="598"/>
    </location>
</feature>
<dbReference type="GO" id="GO:0016887">
    <property type="term" value="F:ATP hydrolysis activity"/>
    <property type="evidence" value="ECO:0007669"/>
    <property type="project" value="InterPro"/>
</dbReference>
<dbReference type="InterPro" id="IPR036876">
    <property type="entry name" value="UVR_dom_sf"/>
</dbReference>
<dbReference type="GO" id="GO:0003677">
    <property type="term" value="F:DNA binding"/>
    <property type="evidence" value="ECO:0007669"/>
    <property type="project" value="UniProtKB-UniRule"/>
</dbReference>
<evidence type="ECO:0000259" key="17">
    <source>
        <dbReference type="PROSITE" id="PS51192"/>
    </source>
</evidence>
<comment type="subcellular location">
    <subcellularLocation>
        <location evidence="1 13 14">Cytoplasm</location>
    </subcellularLocation>
</comment>
<reference evidence="19" key="2">
    <citation type="journal article" date="2013" name="Mar. Genomics">
        <title>Expression of sulfatases in Rhodopirellula baltica and the diversity of sulfatases in the genus Rhodopirellula.</title>
        <authorList>
            <person name="Wegner C.E."/>
            <person name="Richter-Heitmann T."/>
            <person name="Klindworth A."/>
            <person name="Klockow C."/>
            <person name="Richter M."/>
            <person name="Achstetter T."/>
            <person name="Glockner F.O."/>
            <person name="Harder J."/>
        </authorList>
    </citation>
    <scope>NUCLEOTIDE SEQUENCE [LARGE SCALE GENOMIC DNA]</scope>
    <source>
        <strain evidence="19">6C</strain>
    </source>
</reference>
<dbReference type="GO" id="GO:0009381">
    <property type="term" value="F:excinuclease ABC activity"/>
    <property type="evidence" value="ECO:0007669"/>
    <property type="project" value="UniProtKB-UniRule"/>
</dbReference>
<dbReference type="GO" id="GO:0009432">
    <property type="term" value="P:SOS response"/>
    <property type="evidence" value="ECO:0007669"/>
    <property type="project" value="UniProtKB-UniRule"/>
</dbReference>
<keyword evidence="8 13" id="KW-0267">Excision nuclease</keyword>
<dbReference type="Gene3D" id="3.40.50.300">
    <property type="entry name" value="P-loop containing nucleotide triphosphate hydrolases"/>
    <property type="match status" value="3"/>
</dbReference>
<evidence type="ECO:0000259" key="16">
    <source>
        <dbReference type="PROSITE" id="PS50151"/>
    </source>
</evidence>
<comment type="subunit">
    <text evidence="11 13 14">Forms a heterotetramer with UvrA during the search for lesions. Interacts with UvrC in an incision complex.</text>
</comment>
<dbReference type="InterPro" id="IPR006935">
    <property type="entry name" value="Helicase/UvrB_N"/>
</dbReference>
<comment type="caution">
    <text evidence="19">The sequence shown here is derived from an EMBL/GenBank/DDBJ whole genome shotgun (WGS) entry which is preliminary data.</text>
</comment>
<evidence type="ECO:0000256" key="11">
    <source>
        <dbReference type="ARBA" id="ARBA00026033"/>
    </source>
</evidence>
<evidence type="ECO:0000256" key="6">
    <source>
        <dbReference type="ARBA" id="ARBA00022769"/>
    </source>
</evidence>
<dbReference type="PROSITE" id="PS50151">
    <property type="entry name" value="UVR"/>
    <property type="match status" value="1"/>
</dbReference>
<evidence type="ECO:0000256" key="9">
    <source>
        <dbReference type="ARBA" id="ARBA00023204"/>
    </source>
</evidence>
<dbReference type="InterPro" id="IPR024759">
    <property type="entry name" value="UvrB_YAD/RRR_dom"/>
</dbReference>
<dbReference type="InterPro" id="IPR004807">
    <property type="entry name" value="UvrB"/>
</dbReference>
<dbReference type="InterPro" id="IPR001650">
    <property type="entry name" value="Helicase_C-like"/>
</dbReference>
<dbReference type="CDD" id="cd18790">
    <property type="entry name" value="SF2_C_UvrB"/>
    <property type="match status" value="1"/>
</dbReference>
<dbReference type="GO" id="GO:0009380">
    <property type="term" value="C:excinuclease repair complex"/>
    <property type="evidence" value="ECO:0007669"/>
    <property type="project" value="InterPro"/>
</dbReference>
<evidence type="ECO:0000256" key="15">
    <source>
        <dbReference type="SAM" id="MobiDB-lite"/>
    </source>
</evidence>
<comment type="function">
    <text evidence="13">The UvrABC repair system catalyzes the recognition and processing of DNA lesions. A damage recognition complex composed of 2 UvrA and 2 UvrB subunits scans DNA for abnormalities. Upon binding of the UvrA(2)B(2) complex to a putative damaged site, the DNA wraps around one UvrB monomer. DNA wrap is dependent on ATP binding by UvrB and probably causes local melting of the DNA helix, facilitating insertion of UvrB beta-hairpin between the DNA strands. Then UvrB probes one DNA strand for the presence of a lesion. If a lesion is found the UvrA subunits dissociate and the UvrB-DNA preincision complex is formed. This complex is subsequently bound by UvrC and the second UvrB is released. If no lesion is found, the DNA wraps around the other UvrB subunit that will check the other stand for damage.</text>
</comment>
<dbReference type="InterPro" id="IPR041471">
    <property type="entry name" value="UvrB_inter"/>
</dbReference>
<dbReference type="InterPro" id="IPR001943">
    <property type="entry name" value="UVR_dom"/>
</dbReference>
<feature type="binding site" evidence="13">
    <location>
        <begin position="45"/>
        <end position="52"/>
    </location>
    <ligand>
        <name>ATP</name>
        <dbReference type="ChEBI" id="CHEBI:30616"/>
    </ligand>
</feature>
<dbReference type="AlphaFoldDB" id="M2ASD6"/>
<feature type="domain" description="UVR" evidence="16">
    <location>
        <begin position="627"/>
        <end position="662"/>
    </location>
</feature>
<evidence type="ECO:0000259" key="18">
    <source>
        <dbReference type="PROSITE" id="PS51194"/>
    </source>
</evidence>
<gene>
    <name evidence="13" type="primary">uvrB</name>
    <name evidence="19" type="ORF">RE6C_03706</name>
</gene>
<comment type="similarity">
    <text evidence="2 13 14">Belongs to the UvrB family.</text>
</comment>
<evidence type="ECO:0000313" key="20">
    <source>
        <dbReference type="Proteomes" id="UP000011529"/>
    </source>
</evidence>
<dbReference type="HAMAP" id="MF_00204">
    <property type="entry name" value="UvrB"/>
    <property type="match status" value="1"/>
</dbReference>
<dbReference type="GO" id="GO:0005737">
    <property type="term" value="C:cytoplasm"/>
    <property type="evidence" value="ECO:0007669"/>
    <property type="project" value="UniProtKB-SubCell"/>
</dbReference>
<protein>
    <recommendedName>
        <fullName evidence="12 13">UvrABC system protein B</fullName>
        <shortName evidence="13">Protein UvrB</shortName>
    </recommendedName>
    <alternativeName>
        <fullName evidence="13">Excinuclease ABC subunit B</fullName>
    </alternativeName>
</protein>
<dbReference type="Proteomes" id="UP000011529">
    <property type="component" value="Unassembled WGS sequence"/>
</dbReference>
<evidence type="ECO:0000256" key="14">
    <source>
        <dbReference type="RuleBase" id="RU003587"/>
    </source>
</evidence>
<dbReference type="Pfam" id="PF02151">
    <property type="entry name" value="UVR"/>
    <property type="match status" value="1"/>
</dbReference>
<evidence type="ECO:0000256" key="7">
    <source>
        <dbReference type="ARBA" id="ARBA00022840"/>
    </source>
</evidence>
<dbReference type="SMART" id="SM00490">
    <property type="entry name" value="HELICc"/>
    <property type="match status" value="1"/>
</dbReference>
<evidence type="ECO:0000256" key="1">
    <source>
        <dbReference type="ARBA" id="ARBA00004496"/>
    </source>
</evidence>
<keyword evidence="10 13" id="KW-0742">SOS response</keyword>
<evidence type="ECO:0000256" key="2">
    <source>
        <dbReference type="ARBA" id="ARBA00008533"/>
    </source>
</evidence>
<evidence type="ECO:0000256" key="12">
    <source>
        <dbReference type="ARBA" id="ARBA00029504"/>
    </source>
</evidence>
<dbReference type="NCBIfam" id="TIGR00631">
    <property type="entry name" value="uvrb"/>
    <property type="match status" value="1"/>
</dbReference>
<dbReference type="InterPro" id="IPR014001">
    <property type="entry name" value="Helicase_ATP-bd"/>
</dbReference>
<dbReference type="Pfam" id="PF12344">
    <property type="entry name" value="UvrB"/>
    <property type="match status" value="1"/>
</dbReference>
<dbReference type="GO" id="GO:0006289">
    <property type="term" value="P:nucleotide-excision repair"/>
    <property type="evidence" value="ECO:0007669"/>
    <property type="project" value="UniProtKB-UniRule"/>
</dbReference>
<accession>M2ASD6</accession>
<evidence type="ECO:0000256" key="8">
    <source>
        <dbReference type="ARBA" id="ARBA00022881"/>
    </source>
</evidence>